<dbReference type="OrthoDB" id="129344at2759"/>
<dbReference type="EMBL" id="BSXT01000988">
    <property type="protein sequence ID" value="GMF37125.1"/>
    <property type="molecule type" value="Genomic_DNA"/>
</dbReference>
<accession>A0A9W6XET8</accession>
<evidence type="ECO:0000313" key="3">
    <source>
        <dbReference type="Proteomes" id="UP001165121"/>
    </source>
</evidence>
<protein>
    <submittedName>
        <fullName evidence="2">Unnamed protein product</fullName>
    </submittedName>
</protein>
<keyword evidence="3" id="KW-1185">Reference proteome</keyword>
<sequence length="237" mass="25339">MTATPSGWSEMANPQCETTPGGHSTGDGTTAAAPPPPSEEMSGLVGRPMASVARKRGCRVQFTKNGVRPVDECSALINVNSAIGKKALQPENEVALEWTILSNLSTKTRTPVRPTSSGGIPKIKSMDIERHTSVGIASGRRGACEEDDGLTDLASAHPPAHPLEQVWPEEVSSYSRKSRFASQMTTCCGIMIPVDDPSAKVRIVRHDDSRSIESVDGVHQQRVIAMITLDIVANEAR</sequence>
<evidence type="ECO:0000313" key="2">
    <source>
        <dbReference type="EMBL" id="GMF37125.1"/>
    </source>
</evidence>
<organism evidence="2 3">
    <name type="scientific">Phytophthora fragariaefolia</name>
    <dbReference type="NCBI Taxonomy" id="1490495"/>
    <lineage>
        <taxon>Eukaryota</taxon>
        <taxon>Sar</taxon>
        <taxon>Stramenopiles</taxon>
        <taxon>Oomycota</taxon>
        <taxon>Peronosporomycetes</taxon>
        <taxon>Peronosporales</taxon>
        <taxon>Peronosporaceae</taxon>
        <taxon>Phytophthora</taxon>
    </lineage>
</organism>
<reference evidence="2" key="1">
    <citation type="submission" date="2023-04" db="EMBL/GenBank/DDBJ databases">
        <title>Phytophthora fragariaefolia NBRC 109709.</title>
        <authorList>
            <person name="Ichikawa N."/>
            <person name="Sato H."/>
            <person name="Tonouchi N."/>
        </authorList>
    </citation>
    <scope>NUCLEOTIDE SEQUENCE</scope>
    <source>
        <strain evidence="2">NBRC 109709</strain>
    </source>
</reference>
<feature type="compositionally biased region" description="Polar residues" evidence="1">
    <location>
        <begin position="15"/>
        <end position="28"/>
    </location>
</feature>
<dbReference type="Proteomes" id="UP001165121">
    <property type="component" value="Unassembled WGS sequence"/>
</dbReference>
<evidence type="ECO:0000256" key="1">
    <source>
        <dbReference type="SAM" id="MobiDB-lite"/>
    </source>
</evidence>
<feature type="region of interest" description="Disordered" evidence="1">
    <location>
        <begin position="1"/>
        <end position="45"/>
    </location>
</feature>
<comment type="caution">
    <text evidence="2">The sequence shown here is derived from an EMBL/GenBank/DDBJ whole genome shotgun (WGS) entry which is preliminary data.</text>
</comment>
<dbReference type="AlphaFoldDB" id="A0A9W6XET8"/>
<name>A0A9W6XET8_9STRA</name>
<proteinExistence type="predicted"/>
<gene>
    <name evidence="2" type="ORF">Pfra01_001031900</name>
</gene>